<accession>A0A3P1WRI0</accession>
<comment type="similarity">
    <text evidence="2">Belongs to the peptidase S54 family.</text>
</comment>
<sequence>MGTLLAVMWVLEVVDVASGNALDQYGIVPRDPGHLPHLLAAPWLHYGWGHLMSNTVPFLVLGVITWLGGASRWLLVTVVTALTSGLLVWLIAPAHTITAGASGVVFGYLAYLLVRGFFNRSPWQVLVAVVVFAFYGTALFGIIPGAAGISWQGHLGGALGGVLCAWWQGRRAPSRI</sequence>
<feature type="transmembrane region" description="Helical" evidence="8">
    <location>
        <begin position="97"/>
        <end position="118"/>
    </location>
</feature>
<dbReference type="GO" id="GO:0004252">
    <property type="term" value="F:serine-type endopeptidase activity"/>
    <property type="evidence" value="ECO:0007669"/>
    <property type="project" value="InterPro"/>
</dbReference>
<evidence type="ECO:0000313" key="11">
    <source>
        <dbReference type="Proteomes" id="UP000280935"/>
    </source>
</evidence>
<evidence type="ECO:0000256" key="3">
    <source>
        <dbReference type="ARBA" id="ARBA00022670"/>
    </source>
</evidence>
<dbReference type="PANTHER" id="PTHR43066">
    <property type="entry name" value="RHOMBOID-RELATED PROTEIN"/>
    <property type="match status" value="1"/>
</dbReference>
<feature type="domain" description="Peptidase S54 rhomboid" evidence="9">
    <location>
        <begin position="35"/>
        <end position="168"/>
    </location>
</feature>
<evidence type="ECO:0000256" key="4">
    <source>
        <dbReference type="ARBA" id="ARBA00022692"/>
    </source>
</evidence>
<evidence type="ECO:0000256" key="2">
    <source>
        <dbReference type="ARBA" id="ARBA00009045"/>
    </source>
</evidence>
<feature type="transmembrane region" description="Helical" evidence="8">
    <location>
        <begin position="73"/>
        <end position="91"/>
    </location>
</feature>
<feature type="transmembrane region" description="Helical" evidence="8">
    <location>
        <begin position="125"/>
        <end position="143"/>
    </location>
</feature>
<evidence type="ECO:0000256" key="1">
    <source>
        <dbReference type="ARBA" id="ARBA00004141"/>
    </source>
</evidence>
<keyword evidence="7 8" id="KW-0472">Membrane</keyword>
<comment type="subcellular location">
    <subcellularLocation>
        <location evidence="1">Membrane</location>
        <topology evidence="1">Multi-pass membrane protein</topology>
    </subcellularLocation>
</comment>
<dbReference type="GO" id="GO:0006508">
    <property type="term" value="P:proteolysis"/>
    <property type="evidence" value="ECO:0007669"/>
    <property type="project" value="UniProtKB-KW"/>
</dbReference>
<proteinExistence type="inferred from homology"/>
<dbReference type="AlphaFoldDB" id="A0A3P1WRI0"/>
<dbReference type="Gene3D" id="1.20.1540.10">
    <property type="entry name" value="Rhomboid-like"/>
    <property type="match status" value="1"/>
</dbReference>
<keyword evidence="3 10" id="KW-0645">Protease</keyword>
<dbReference type="EMBL" id="RQYT01000040">
    <property type="protein sequence ID" value="RRD48448.1"/>
    <property type="molecule type" value="Genomic_DNA"/>
</dbReference>
<evidence type="ECO:0000256" key="8">
    <source>
        <dbReference type="SAM" id="Phobius"/>
    </source>
</evidence>
<dbReference type="Pfam" id="PF01694">
    <property type="entry name" value="Rhomboid"/>
    <property type="match status" value="1"/>
</dbReference>
<evidence type="ECO:0000259" key="9">
    <source>
        <dbReference type="Pfam" id="PF01694"/>
    </source>
</evidence>
<dbReference type="PANTHER" id="PTHR43066:SF1">
    <property type="entry name" value="RHOMBOID PROTEIN 2"/>
    <property type="match status" value="1"/>
</dbReference>
<evidence type="ECO:0000313" key="10">
    <source>
        <dbReference type="EMBL" id="RRD48448.1"/>
    </source>
</evidence>
<gene>
    <name evidence="10" type="ORF">EII35_12915</name>
</gene>
<dbReference type="GO" id="GO:0016020">
    <property type="term" value="C:membrane"/>
    <property type="evidence" value="ECO:0007669"/>
    <property type="project" value="UniProtKB-SubCell"/>
</dbReference>
<dbReference type="InterPro" id="IPR035952">
    <property type="entry name" value="Rhomboid-like_sf"/>
</dbReference>
<name>A0A3P1WRI0_9ACTN</name>
<evidence type="ECO:0000256" key="7">
    <source>
        <dbReference type="ARBA" id="ARBA00023136"/>
    </source>
</evidence>
<keyword evidence="4 8" id="KW-0812">Transmembrane</keyword>
<dbReference type="OrthoDB" id="465874at2"/>
<dbReference type="InterPro" id="IPR022764">
    <property type="entry name" value="Peptidase_S54_rhomboid_dom"/>
</dbReference>
<keyword evidence="6 8" id="KW-1133">Transmembrane helix</keyword>
<evidence type="ECO:0000256" key="5">
    <source>
        <dbReference type="ARBA" id="ARBA00022801"/>
    </source>
</evidence>
<reference evidence="10 11" key="1">
    <citation type="submission" date="2018-11" db="EMBL/GenBank/DDBJ databases">
        <title>Genomes From Bacteria Associated with the Canine Oral Cavity: a Test Case for Automated Genome-Based Taxonomic Assignment.</title>
        <authorList>
            <person name="Coil D.A."/>
            <person name="Jospin G."/>
            <person name="Darling A.E."/>
            <person name="Wallis C."/>
            <person name="Davis I.J."/>
            <person name="Harris S."/>
            <person name="Eisen J.A."/>
            <person name="Holcombe L.J."/>
            <person name="O'Flynn C."/>
        </authorList>
    </citation>
    <scope>NUCLEOTIDE SEQUENCE [LARGE SCALE GENOMIC DNA]</scope>
    <source>
        <strain evidence="10 11">OH2822_COT-296</strain>
    </source>
</reference>
<organism evidence="10 11">
    <name type="scientific">Arachnia propionica</name>
    <dbReference type="NCBI Taxonomy" id="1750"/>
    <lineage>
        <taxon>Bacteria</taxon>
        <taxon>Bacillati</taxon>
        <taxon>Actinomycetota</taxon>
        <taxon>Actinomycetes</taxon>
        <taxon>Propionibacteriales</taxon>
        <taxon>Propionibacteriaceae</taxon>
        <taxon>Arachnia</taxon>
    </lineage>
</organism>
<comment type="caution">
    <text evidence="10">The sequence shown here is derived from an EMBL/GenBank/DDBJ whole genome shotgun (WGS) entry which is preliminary data.</text>
</comment>
<dbReference type="Proteomes" id="UP000280935">
    <property type="component" value="Unassembled WGS sequence"/>
</dbReference>
<feature type="transmembrane region" description="Helical" evidence="8">
    <location>
        <begin position="43"/>
        <end position="66"/>
    </location>
</feature>
<dbReference type="SUPFAM" id="SSF144091">
    <property type="entry name" value="Rhomboid-like"/>
    <property type="match status" value="1"/>
</dbReference>
<keyword evidence="5" id="KW-0378">Hydrolase</keyword>
<evidence type="ECO:0000256" key="6">
    <source>
        <dbReference type="ARBA" id="ARBA00022989"/>
    </source>
</evidence>
<protein>
    <submittedName>
        <fullName evidence="10">Rhomboid family intramembrane serine protease</fullName>
    </submittedName>
</protein>